<organism evidence="4 5">
    <name type="scientific">Saitozyma podzolica</name>
    <dbReference type="NCBI Taxonomy" id="1890683"/>
    <lineage>
        <taxon>Eukaryota</taxon>
        <taxon>Fungi</taxon>
        <taxon>Dikarya</taxon>
        <taxon>Basidiomycota</taxon>
        <taxon>Agaricomycotina</taxon>
        <taxon>Tremellomycetes</taxon>
        <taxon>Tremellales</taxon>
        <taxon>Trimorphomycetaceae</taxon>
        <taxon>Saitozyma</taxon>
    </lineage>
</organism>
<dbReference type="GO" id="GO:0003700">
    <property type="term" value="F:DNA-binding transcription factor activity"/>
    <property type="evidence" value="ECO:0007669"/>
    <property type="project" value="InterPro"/>
</dbReference>
<feature type="domain" description="Xylanolytic transcriptional activator regulatory" evidence="3">
    <location>
        <begin position="153"/>
        <end position="306"/>
    </location>
</feature>
<dbReference type="OrthoDB" id="1708823at2759"/>
<dbReference type="GO" id="GO:0003677">
    <property type="term" value="F:DNA binding"/>
    <property type="evidence" value="ECO:0007669"/>
    <property type="project" value="InterPro"/>
</dbReference>
<feature type="region of interest" description="Disordered" evidence="2">
    <location>
        <begin position="103"/>
        <end position="122"/>
    </location>
</feature>
<evidence type="ECO:0000256" key="2">
    <source>
        <dbReference type="SAM" id="MobiDB-lite"/>
    </source>
</evidence>
<dbReference type="CDD" id="cd12148">
    <property type="entry name" value="fungal_TF_MHR"/>
    <property type="match status" value="1"/>
</dbReference>
<comment type="caution">
    <text evidence="4">The sequence shown here is derived from an EMBL/GenBank/DDBJ whole genome shotgun (WGS) entry which is preliminary data.</text>
</comment>
<dbReference type="EMBL" id="RSCD01000036">
    <property type="protein sequence ID" value="RSH80127.1"/>
    <property type="molecule type" value="Genomic_DNA"/>
</dbReference>
<dbReference type="GO" id="GO:0008270">
    <property type="term" value="F:zinc ion binding"/>
    <property type="evidence" value="ECO:0007669"/>
    <property type="project" value="InterPro"/>
</dbReference>
<keyword evidence="1" id="KW-0539">Nucleus</keyword>
<dbReference type="PANTHER" id="PTHR46910:SF40">
    <property type="entry name" value="ZN(II)2CYS6 TRANSCRIPTION FACTOR (EUROFUNG)"/>
    <property type="match status" value="1"/>
</dbReference>
<dbReference type="InterPro" id="IPR050987">
    <property type="entry name" value="AtrR-like"/>
</dbReference>
<evidence type="ECO:0000313" key="4">
    <source>
        <dbReference type="EMBL" id="RSH80127.1"/>
    </source>
</evidence>
<evidence type="ECO:0000313" key="5">
    <source>
        <dbReference type="Proteomes" id="UP000279259"/>
    </source>
</evidence>
<evidence type="ECO:0000256" key="1">
    <source>
        <dbReference type="ARBA" id="ARBA00023242"/>
    </source>
</evidence>
<dbReference type="PANTHER" id="PTHR46910">
    <property type="entry name" value="TRANSCRIPTION FACTOR PDR1"/>
    <property type="match status" value="1"/>
</dbReference>
<sequence>MSAAGRSTARSTPGLEVGLDWTTVFGSADYALSGYDFGMSTSGVPGGTCRAPLAQPSDVSVAATDLSEQLFSSSADPMASFTSAVATVAPSAAPPLPLAPPPPLVPLSSSTPIQPGLTPSEAAQSSFSLPHVEDVLPWVDANFFLSLHLRQQQFLTPFVHKPTFALDILHRRDKSDERFRAVLVSMISFTICQCPINEMVGHYTRDFLEKLFHSCLRASRAIQLHHQLSPNLDLAISTELDWISSQSMGTAGRPLADVLMADTRRLMYSLKLHLAEPREGMSFIDKELSRRVFWCAYTTDKTTSLDGSILGFHDLEGLPPLPIEADDEYMSSGGLASQPPNHTSFMVGVNVIHKIARIQSQATVYQRALLPGSGTIKAPHYQEVIAWLDEAFGELKEIERGLPAPLSLENGGTSGLEGAWKNSEGFAIQRANVITSLMGAQFQLLDLKAKVCPDGTTEAEREAIAKRAYETLSNIPIEHLAANGESMRGKVLRTILALLSSTADPSEMGSNVWDWWNMYSRVQFLQLIPDVASSAVGDGTGV</sequence>
<name>A0A427XN41_9TREE</name>
<reference evidence="4 5" key="1">
    <citation type="submission" date="2018-11" db="EMBL/GenBank/DDBJ databases">
        <title>Genome sequence of Saitozyma podzolica DSM 27192.</title>
        <authorList>
            <person name="Aliyu H."/>
            <person name="Gorte O."/>
            <person name="Ochsenreither K."/>
        </authorList>
    </citation>
    <scope>NUCLEOTIDE SEQUENCE [LARGE SCALE GENOMIC DNA]</scope>
    <source>
        <strain evidence="4 5">DSM 27192</strain>
    </source>
</reference>
<dbReference type="InterPro" id="IPR007219">
    <property type="entry name" value="XnlR_reg_dom"/>
</dbReference>
<accession>A0A427XN41</accession>
<dbReference type="GO" id="GO:0006351">
    <property type="term" value="P:DNA-templated transcription"/>
    <property type="evidence" value="ECO:0007669"/>
    <property type="project" value="InterPro"/>
</dbReference>
<dbReference type="Proteomes" id="UP000279259">
    <property type="component" value="Unassembled WGS sequence"/>
</dbReference>
<dbReference type="Pfam" id="PF04082">
    <property type="entry name" value="Fungal_trans"/>
    <property type="match status" value="1"/>
</dbReference>
<evidence type="ECO:0000259" key="3">
    <source>
        <dbReference type="Pfam" id="PF04082"/>
    </source>
</evidence>
<protein>
    <recommendedName>
        <fullName evidence="3">Xylanolytic transcriptional activator regulatory domain-containing protein</fullName>
    </recommendedName>
</protein>
<proteinExistence type="predicted"/>
<dbReference type="AlphaFoldDB" id="A0A427XN41"/>
<gene>
    <name evidence="4" type="ORF">EHS25_007232</name>
</gene>
<keyword evidence="5" id="KW-1185">Reference proteome</keyword>